<gene>
    <name evidence="1" type="ORF">T440DRAFT_475499</name>
</gene>
<proteinExistence type="predicted"/>
<dbReference type="Proteomes" id="UP000799423">
    <property type="component" value="Unassembled WGS sequence"/>
</dbReference>
<accession>A0A6A7BLA2</accession>
<protein>
    <submittedName>
        <fullName evidence="1">Uncharacterized protein</fullName>
    </submittedName>
</protein>
<dbReference type="InterPro" id="IPR036410">
    <property type="entry name" value="HSP_DnaJ_Cys-rich_dom_sf"/>
</dbReference>
<reference evidence="1" key="1">
    <citation type="submission" date="2020-01" db="EMBL/GenBank/DDBJ databases">
        <authorList>
            <consortium name="DOE Joint Genome Institute"/>
            <person name="Haridas S."/>
            <person name="Albert R."/>
            <person name="Binder M."/>
            <person name="Bloem J."/>
            <person name="Labutti K."/>
            <person name="Salamov A."/>
            <person name="Andreopoulos B."/>
            <person name="Baker S.E."/>
            <person name="Barry K."/>
            <person name="Bills G."/>
            <person name="Bluhm B.H."/>
            <person name="Cannon C."/>
            <person name="Castanera R."/>
            <person name="Culley D.E."/>
            <person name="Daum C."/>
            <person name="Ezra D."/>
            <person name="Gonzalez J.B."/>
            <person name="Henrissat B."/>
            <person name="Kuo A."/>
            <person name="Liang C."/>
            <person name="Lipzen A."/>
            <person name="Lutzoni F."/>
            <person name="Magnuson J."/>
            <person name="Mondo S."/>
            <person name="Nolan M."/>
            <person name="Ohm R."/>
            <person name="Pangilinan J."/>
            <person name="Park H.-J."/>
            <person name="Ramirez L."/>
            <person name="Alfaro M."/>
            <person name="Sun H."/>
            <person name="Tritt A."/>
            <person name="Yoshinaga Y."/>
            <person name="Zwiers L.-H."/>
            <person name="Turgeon B.G."/>
            <person name="Goodwin S.B."/>
            <person name="Spatafora J.W."/>
            <person name="Crous P.W."/>
            <person name="Grigoriev I.V."/>
        </authorList>
    </citation>
    <scope>NUCLEOTIDE SEQUENCE</scope>
    <source>
        <strain evidence="1">IPT5</strain>
    </source>
</reference>
<dbReference type="EMBL" id="MU006291">
    <property type="protein sequence ID" value="KAF2855229.1"/>
    <property type="molecule type" value="Genomic_DNA"/>
</dbReference>
<keyword evidence="2" id="KW-1185">Reference proteome</keyword>
<name>A0A6A7BLA2_9PLEO</name>
<evidence type="ECO:0000313" key="1">
    <source>
        <dbReference type="EMBL" id="KAF2855229.1"/>
    </source>
</evidence>
<dbReference type="AlphaFoldDB" id="A0A6A7BLA2"/>
<evidence type="ECO:0000313" key="2">
    <source>
        <dbReference type="Proteomes" id="UP000799423"/>
    </source>
</evidence>
<sequence length="118" mass="12899">MPRVDPAAQAPGEQSCVDPMLERELLCVPGVAVRASHARLYPRRDLTTTTLLRRAYKLAPHLQQHERIRQIPNMKDCPTCRGNGTVKCDYCNGTGCSKCKQGANKCSVCEGAGAIQTD</sequence>
<organism evidence="1 2">
    <name type="scientific">Plenodomus tracheiphilus IPT5</name>
    <dbReference type="NCBI Taxonomy" id="1408161"/>
    <lineage>
        <taxon>Eukaryota</taxon>
        <taxon>Fungi</taxon>
        <taxon>Dikarya</taxon>
        <taxon>Ascomycota</taxon>
        <taxon>Pezizomycotina</taxon>
        <taxon>Dothideomycetes</taxon>
        <taxon>Pleosporomycetidae</taxon>
        <taxon>Pleosporales</taxon>
        <taxon>Pleosporineae</taxon>
        <taxon>Leptosphaeriaceae</taxon>
        <taxon>Plenodomus</taxon>
    </lineage>
</organism>
<dbReference type="OrthoDB" id="10637887at2759"/>
<dbReference type="SUPFAM" id="SSF57938">
    <property type="entry name" value="DnaJ/Hsp40 cysteine-rich domain"/>
    <property type="match status" value="1"/>
</dbReference>